<comment type="caution">
    <text evidence="1">The sequence shown here is derived from an EMBL/GenBank/DDBJ whole genome shotgun (WGS) entry which is preliminary data.</text>
</comment>
<dbReference type="EMBL" id="MHKB01000012">
    <property type="protein sequence ID" value="OGY78785.1"/>
    <property type="molecule type" value="Genomic_DNA"/>
</dbReference>
<dbReference type="AlphaFoldDB" id="A0A1G2AQ64"/>
<name>A0A1G2AQ64_9BACT</name>
<evidence type="ECO:0000313" key="2">
    <source>
        <dbReference type="Proteomes" id="UP000177165"/>
    </source>
</evidence>
<evidence type="ECO:0000313" key="1">
    <source>
        <dbReference type="EMBL" id="OGY78785.1"/>
    </source>
</evidence>
<organism evidence="1 2">
    <name type="scientific">Candidatus Kerfeldbacteria bacterium RIFCSPHIGHO2_02_FULL_42_14</name>
    <dbReference type="NCBI Taxonomy" id="1798540"/>
    <lineage>
        <taxon>Bacteria</taxon>
        <taxon>Candidatus Kerfeldiibacteriota</taxon>
    </lineage>
</organism>
<reference evidence="1 2" key="1">
    <citation type="journal article" date="2016" name="Nat. Commun.">
        <title>Thousands of microbial genomes shed light on interconnected biogeochemical processes in an aquifer system.</title>
        <authorList>
            <person name="Anantharaman K."/>
            <person name="Brown C.T."/>
            <person name="Hug L.A."/>
            <person name="Sharon I."/>
            <person name="Castelle C.J."/>
            <person name="Probst A.J."/>
            <person name="Thomas B.C."/>
            <person name="Singh A."/>
            <person name="Wilkins M.J."/>
            <person name="Karaoz U."/>
            <person name="Brodie E.L."/>
            <person name="Williams K.H."/>
            <person name="Hubbard S.S."/>
            <person name="Banfield J.F."/>
        </authorList>
    </citation>
    <scope>NUCLEOTIDE SEQUENCE [LARGE SCALE GENOMIC DNA]</scope>
</reference>
<sequence>MEICTESGEYNFIHSETFRAVATAVDKKALDSLFERVILELLMDGLLSKDGLLFFFLRRKYKSVQGVCDVQIDVFVERDGFCVESPVELCQCQHDASG</sequence>
<dbReference type="Proteomes" id="UP000177165">
    <property type="component" value="Unassembled WGS sequence"/>
</dbReference>
<gene>
    <name evidence="1" type="ORF">A3B74_03275</name>
</gene>
<proteinExistence type="predicted"/>
<accession>A0A1G2AQ64</accession>
<protein>
    <submittedName>
        <fullName evidence="1">Uncharacterized protein</fullName>
    </submittedName>
</protein>